<evidence type="ECO:0000313" key="9">
    <source>
        <dbReference type="Proteomes" id="UP000241394"/>
    </source>
</evidence>
<dbReference type="Gene3D" id="1.20.5.4770">
    <property type="match status" value="1"/>
</dbReference>
<protein>
    <submittedName>
        <fullName evidence="8">Zinc finger A20 and AN1 domain-containing stress-associated protein</fullName>
    </submittedName>
</protein>
<dbReference type="InterPro" id="IPR002653">
    <property type="entry name" value="Znf_A20"/>
</dbReference>
<dbReference type="PANTHER" id="PTHR10634:SF116">
    <property type="entry name" value="ZINC FINGER A20 AND AN1 DOMAIN-CONTAINING STRESS-ASSOCIATED PROTEIN 1"/>
    <property type="match status" value="1"/>
</dbReference>
<dbReference type="SMART" id="SM00154">
    <property type="entry name" value="ZnF_AN1"/>
    <property type="match status" value="1"/>
</dbReference>
<dbReference type="SMART" id="SM00259">
    <property type="entry name" value="ZnF_A20"/>
    <property type="match status" value="1"/>
</dbReference>
<evidence type="ECO:0000259" key="7">
    <source>
        <dbReference type="PROSITE" id="PS51039"/>
    </source>
</evidence>
<dbReference type="Pfam" id="PF01754">
    <property type="entry name" value="zf-A20"/>
    <property type="match status" value="1"/>
</dbReference>
<evidence type="ECO:0000256" key="3">
    <source>
        <dbReference type="ARBA" id="ARBA00022771"/>
    </source>
</evidence>
<dbReference type="PROSITE" id="PS51036">
    <property type="entry name" value="ZF_A20"/>
    <property type="match status" value="1"/>
</dbReference>
<dbReference type="PANTHER" id="PTHR10634">
    <property type="entry name" value="AN1-TYPE ZINC FINGER PROTEIN"/>
    <property type="match status" value="1"/>
</dbReference>
<organism evidence="8 9">
    <name type="scientific">Actinidia chinensis var. chinensis</name>
    <name type="common">Chinese soft-hair kiwi</name>
    <dbReference type="NCBI Taxonomy" id="1590841"/>
    <lineage>
        <taxon>Eukaryota</taxon>
        <taxon>Viridiplantae</taxon>
        <taxon>Streptophyta</taxon>
        <taxon>Embryophyta</taxon>
        <taxon>Tracheophyta</taxon>
        <taxon>Spermatophyta</taxon>
        <taxon>Magnoliopsida</taxon>
        <taxon>eudicotyledons</taxon>
        <taxon>Gunneridae</taxon>
        <taxon>Pentapetalae</taxon>
        <taxon>asterids</taxon>
        <taxon>Ericales</taxon>
        <taxon>Actinidiaceae</taxon>
        <taxon>Actinidia</taxon>
    </lineage>
</organism>
<keyword evidence="4" id="KW-0862">Zinc</keyword>
<evidence type="ECO:0000256" key="4">
    <source>
        <dbReference type="ARBA" id="ARBA00022833"/>
    </source>
</evidence>
<comment type="function">
    <text evidence="1">May be involved in environmental stress response.</text>
</comment>
<evidence type="ECO:0000313" key="8">
    <source>
        <dbReference type="EMBL" id="PSS09743.1"/>
    </source>
</evidence>
<dbReference type="Proteomes" id="UP000241394">
    <property type="component" value="Chromosome LG15"/>
</dbReference>
<feature type="domain" description="A20-type" evidence="6">
    <location>
        <begin position="16"/>
        <end position="50"/>
    </location>
</feature>
<dbReference type="GO" id="GO:0008270">
    <property type="term" value="F:zinc ion binding"/>
    <property type="evidence" value="ECO:0007669"/>
    <property type="project" value="UniProtKB-KW"/>
</dbReference>
<proteinExistence type="predicted"/>
<comment type="caution">
    <text evidence="8">The sequence shown here is derived from an EMBL/GenBank/DDBJ whole genome shotgun (WGS) entry which is preliminary data.</text>
</comment>
<name>A0A2R6QK11_ACTCC</name>
<dbReference type="InterPro" id="IPR000058">
    <property type="entry name" value="Znf_AN1"/>
</dbReference>
<sequence length="158" mass="17258">MSSNGNKVNDGTAFQPSEPKLCANGCGFFGTAATMDLCSKCYRDRRIKEGQAAVSKTAVEKLVSVNQKLMEELLLEPRARSPTLAGPELPAEPKAANRCSSCRKKVGVLGFRCRCGETFCGAHRYAEKHNCTYDFKAVGRESIARANPVVKPDKLERI</sequence>
<dbReference type="Gramene" id="PSS09743">
    <property type="protein sequence ID" value="PSS09743"/>
    <property type="gene ID" value="CEY00_Acc12658"/>
</dbReference>
<dbReference type="OMA" id="PTNSMRE"/>
<dbReference type="AlphaFoldDB" id="A0A2R6QK11"/>
<feature type="domain" description="AN1-type" evidence="7">
    <location>
        <begin position="93"/>
        <end position="139"/>
    </location>
</feature>
<dbReference type="FunCoup" id="A0A2R6QK11">
    <property type="interactions" value="3209"/>
</dbReference>
<evidence type="ECO:0000256" key="5">
    <source>
        <dbReference type="PROSITE-ProRule" id="PRU00449"/>
    </source>
</evidence>
<dbReference type="InterPro" id="IPR050652">
    <property type="entry name" value="AN1_A20_ZnFinger"/>
</dbReference>
<dbReference type="InParanoid" id="A0A2R6QK11"/>
<evidence type="ECO:0000259" key="6">
    <source>
        <dbReference type="PROSITE" id="PS51036"/>
    </source>
</evidence>
<dbReference type="STRING" id="1590841.A0A2R6QK11"/>
<gene>
    <name evidence="8" type="ORF">CEY00_Acc12658</name>
</gene>
<accession>A0A2R6QK11</accession>
<dbReference type="SUPFAM" id="SSF57716">
    <property type="entry name" value="Glucocorticoid receptor-like (DNA-binding domain)"/>
    <property type="match status" value="1"/>
</dbReference>
<dbReference type="SUPFAM" id="SSF118310">
    <property type="entry name" value="AN1-like Zinc finger"/>
    <property type="match status" value="1"/>
</dbReference>
<dbReference type="GO" id="GO:0043161">
    <property type="term" value="P:proteasome-mediated ubiquitin-dependent protein catabolic process"/>
    <property type="evidence" value="ECO:0007669"/>
    <property type="project" value="TreeGrafter"/>
</dbReference>
<dbReference type="GO" id="GO:0003677">
    <property type="term" value="F:DNA binding"/>
    <property type="evidence" value="ECO:0007669"/>
    <property type="project" value="InterPro"/>
</dbReference>
<evidence type="ECO:0000256" key="1">
    <source>
        <dbReference type="ARBA" id="ARBA00003732"/>
    </source>
</evidence>
<dbReference type="PROSITE" id="PS51039">
    <property type="entry name" value="ZF_AN1"/>
    <property type="match status" value="1"/>
</dbReference>
<keyword evidence="2" id="KW-0479">Metal-binding</keyword>
<evidence type="ECO:0000256" key="2">
    <source>
        <dbReference type="ARBA" id="ARBA00022723"/>
    </source>
</evidence>
<reference evidence="9" key="2">
    <citation type="journal article" date="2018" name="BMC Genomics">
        <title>A manually annotated Actinidia chinensis var. chinensis (kiwifruit) genome highlights the challenges associated with draft genomes and gene prediction in plants.</title>
        <authorList>
            <person name="Pilkington S.M."/>
            <person name="Crowhurst R."/>
            <person name="Hilario E."/>
            <person name="Nardozza S."/>
            <person name="Fraser L."/>
            <person name="Peng Y."/>
            <person name="Gunaseelan K."/>
            <person name="Simpson R."/>
            <person name="Tahir J."/>
            <person name="Deroles S.C."/>
            <person name="Templeton K."/>
            <person name="Luo Z."/>
            <person name="Davy M."/>
            <person name="Cheng C."/>
            <person name="McNeilage M."/>
            <person name="Scaglione D."/>
            <person name="Liu Y."/>
            <person name="Zhang Q."/>
            <person name="Datson P."/>
            <person name="De Silva N."/>
            <person name="Gardiner S.E."/>
            <person name="Bassett H."/>
            <person name="Chagne D."/>
            <person name="McCallum J."/>
            <person name="Dzierzon H."/>
            <person name="Deng C."/>
            <person name="Wang Y.Y."/>
            <person name="Barron L."/>
            <person name="Manako K."/>
            <person name="Bowen J."/>
            <person name="Foster T.M."/>
            <person name="Erridge Z.A."/>
            <person name="Tiffin H."/>
            <person name="Waite C.N."/>
            <person name="Davies K.M."/>
            <person name="Grierson E.P."/>
            <person name="Laing W.A."/>
            <person name="Kirk R."/>
            <person name="Chen X."/>
            <person name="Wood M."/>
            <person name="Montefiori M."/>
            <person name="Brummell D.A."/>
            <person name="Schwinn K.E."/>
            <person name="Catanach A."/>
            <person name="Fullerton C."/>
            <person name="Li D."/>
            <person name="Meiyalaghan S."/>
            <person name="Nieuwenhuizen N."/>
            <person name="Read N."/>
            <person name="Prakash R."/>
            <person name="Hunter D."/>
            <person name="Zhang H."/>
            <person name="McKenzie M."/>
            <person name="Knabel M."/>
            <person name="Harris A."/>
            <person name="Allan A.C."/>
            <person name="Gleave A."/>
            <person name="Chen A."/>
            <person name="Janssen B.J."/>
            <person name="Plunkett B."/>
            <person name="Ampomah-Dwamena C."/>
            <person name="Voogd C."/>
            <person name="Leif D."/>
            <person name="Lafferty D."/>
            <person name="Souleyre E.J.F."/>
            <person name="Varkonyi-Gasic E."/>
            <person name="Gambi F."/>
            <person name="Hanley J."/>
            <person name="Yao J.L."/>
            <person name="Cheung J."/>
            <person name="David K.M."/>
            <person name="Warren B."/>
            <person name="Marsh K."/>
            <person name="Snowden K.C."/>
            <person name="Lin-Wang K."/>
            <person name="Brian L."/>
            <person name="Martinez-Sanchez M."/>
            <person name="Wang M."/>
            <person name="Ileperuma N."/>
            <person name="Macnee N."/>
            <person name="Campin R."/>
            <person name="McAtee P."/>
            <person name="Drummond R.S.M."/>
            <person name="Espley R.V."/>
            <person name="Ireland H.S."/>
            <person name="Wu R."/>
            <person name="Atkinson R.G."/>
            <person name="Karunairetnam S."/>
            <person name="Bulley S."/>
            <person name="Chunkath S."/>
            <person name="Hanley Z."/>
            <person name="Storey R."/>
            <person name="Thrimawithana A.H."/>
            <person name="Thomson S."/>
            <person name="David C."/>
            <person name="Testolin R."/>
            <person name="Huang H."/>
            <person name="Hellens R.P."/>
            <person name="Schaffer R.J."/>
        </authorList>
    </citation>
    <scope>NUCLEOTIDE SEQUENCE [LARGE SCALE GENOMIC DNA]</scope>
    <source>
        <strain evidence="9">cv. Red5</strain>
    </source>
</reference>
<dbReference type="OrthoDB" id="428577at2759"/>
<dbReference type="EMBL" id="NKQK01000015">
    <property type="protein sequence ID" value="PSS09743.1"/>
    <property type="molecule type" value="Genomic_DNA"/>
</dbReference>
<keyword evidence="3 5" id="KW-0863">Zinc-finger</keyword>
<keyword evidence="9" id="KW-1185">Reference proteome</keyword>
<dbReference type="Pfam" id="PF01428">
    <property type="entry name" value="zf-AN1"/>
    <property type="match status" value="1"/>
</dbReference>
<dbReference type="Gene3D" id="4.10.1110.10">
    <property type="entry name" value="AN1-like Zinc finger"/>
    <property type="match status" value="1"/>
</dbReference>
<reference evidence="8 9" key="1">
    <citation type="submission" date="2017-07" db="EMBL/GenBank/DDBJ databases">
        <title>An improved, manually edited Actinidia chinensis var. chinensis (kiwifruit) genome highlights the challenges associated with draft genomes and gene prediction in plants.</title>
        <authorList>
            <person name="Pilkington S."/>
            <person name="Crowhurst R."/>
            <person name="Hilario E."/>
            <person name="Nardozza S."/>
            <person name="Fraser L."/>
            <person name="Peng Y."/>
            <person name="Gunaseelan K."/>
            <person name="Simpson R."/>
            <person name="Tahir J."/>
            <person name="Deroles S."/>
            <person name="Templeton K."/>
            <person name="Luo Z."/>
            <person name="Davy M."/>
            <person name="Cheng C."/>
            <person name="Mcneilage M."/>
            <person name="Scaglione D."/>
            <person name="Liu Y."/>
            <person name="Zhang Q."/>
            <person name="Datson P."/>
            <person name="De Silva N."/>
            <person name="Gardiner S."/>
            <person name="Bassett H."/>
            <person name="Chagne D."/>
            <person name="Mccallum J."/>
            <person name="Dzierzon H."/>
            <person name="Deng C."/>
            <person name="Wang Y.-Y."/>
            <person name="Barron N."/>
            <person name="Manako K."/>
            <person name="Bowen J."/>
            <person name="Foster T."/>
            <person name="Erridge Z."/>
            <person name="Tiffin H."/>
            <person name="Waite C."/>
            <person name="Davies K."/>
            <person name="Grierson E."/>
            <person name="Laing W."/>
            <person name="Kirk R."/>
            <person name="Chen X."/>
            <person name="Wood M."/>
            <person name="Montefiori M."/>
            <person name="Brummell D."/>
            <person name="Schwinn K."/>
            <person name="Catanach A."/>
            <person name="Fullerton C."/>
            <person name="Li D."/>
            <person name="Meiyalaghan S."/>
            <person name="Nieuwenhuizen N."/>
            <person name="Read N."/>
            <person name="Prakash R."/>
            <person name="Hunter D."/>
            <person name="Zhang H."/>
            <person name="Mckenzie M."/>
            <person name="Knabel M."/>
            <person name="Harris A."/>
            <person name="Allan A."/>
            <person name="Chen A."/>
            <person name="Janssen B."/>
            <person name="Plunkett B."/>
            <person name="Dwamena C."/>
            <person name="Voogd C."/>
            <person name="Leif D."/>
            <person name="Lafferty D."/>
            <person name="Souleyre E."/>
            <person name="Varkonyi-Gasic E."/>
            <person name="Gambi F."/>
            <person name="Hanley J."/>
            <person name="Yao J.-L."/>
            <person name="Cheung J."/>
            <person name="David K."/>
            <person name="Warren B."/>
            <person name="Marsh K."/>
            <person name="Snowden K."/>
            <person name="Lin-Wang K."/>
            <person name="Brian L."/>
            <person name="Martinez-Sanchez M."/>
            <person name="Wang M."/>
            <person name="Ileperuma N."/>
            <person name="Macnee N."/>
            <person name="Campin R."/>
            <person name="Mcatee P."/>
            <person name="Drummond R."/>
            <person name="Espley R."/>
            <person name="Ireland H."/>
            <person name="Wu R."/>
            <person name="Atkinson R."/>
            <person name="Karunairetnam S."/>
            <person name="Bulley S."/>
            <person name="Chunkath S."/>
            <person name="Hanley Z."/>
            <person name="Storey R."/>
            <person name="Thrimawithana A."/>
            <person name="Thomson S."/>
            <person name="David C."/>
            <person name="Testolin R."/>
        </authorList>
    </citation>
    <scope>NUCLEOTIDE SEQUENCE [LARGE SCALE GENOMIC DNA]</scope>
    <source>
        <strain evidence="9">cv. Red5</strain>
        <tissue evidence="8">Young leaf</tissue>
    </source>
</reference>
<dbReference type="FunFam" id="4.10.1110.10:FF:000001">
    <property type="entry name" value="Zinc finger AN1-type containing 6"/>
    <property type="match status" value="1"/>
</dbReference>
<dbReference type="InterPro" id="IPR035896">
    <property type="entry name" value="AN1-like_Znf"/>
</dbReference>